<dbReference type="InterPro" id="IPR052111">
    <property type="entry name" value="Spermatogenesis_Ciliary_MAP"/>
</dbReference>
<sequence length="276" mass="31777">MSYIHTPKKSGIPREVLKWLQSLDLSFAPKNARRDFSNGYLVAEIFSWYYPEDFPMDFYDNGVSLQTKFGNWSQIEKFLSKRNINLHKEVIDGTIHCKPGAAEILVREIYTILTNRKIKTTHEEETDFTDRNYQEMLPMVARATASKSIKNNLRITELMSEPDTNTNKQKIHAIIHMHLQQRQFERAENPKRFDIKPTLGELAVRLPPTSLQCQNLDPETNPPKLKGEIKCLAKPSPSEIRSKSNVQFKEIDVRQTNKNALISTAGLSSQIKGIYN</sequence>
<gene>
    <name evidence="2" type="ORF">HHUSO_G2644</name>
</gene>
<dbReference type="Gene3D" id="1.10.418.10">
    <property type="entry name" value="Calponin-like domain"/>
    <property type="match status" value="1"/>
</dbReference>
<dbReference type="Proteomes" id="UP001369086">
    <property type="component" value="Unassembled WGS sequence"/>
</dbReference>
<dbReference type="PANTHER" id="PTHR12509">
    <property type="entry name" value="SPERMATOGENESIS-ASSOCIATED 4-RELATED"/>
    <property type="match status" value="1"/>
</dbReference>
<evidence type="ECO:0000313" key="3">
    <source>
        <dbReference type="Proteomes" id="UP001369086"/>
    </source>
</evidence>
<reference evidence="2 3" key="1">
    <citation type="submission" date="2021-05" db="EMBL/GenBank/DDBJ databases">
        <authorList>
            <person name="Zahm M."/>
            <person name="Klopp C."/>
            <person name="Cabau C."/>
            <person name="Kuhl H."/>
            <person name="Suciu R."/>
            <person name="Ciorpac M."/>
            <person name="Holostenco D."/>
            <person name="Gessner J."/>
            <person name="Wuertz S."/>
            <person name="Hohne C."/>
            <person name="Stock M."/>
            <person name="Gislard M."/>
            <person name="Lluch J."/>
            <person name="Milhes M."/>
            <person name="Lampietro C."/>
            <person name="Lopez Roques C."/>
            <person name="Donnadieu C."/>
            <person name="Du K."/>
            <person name="Schartl M."/>
            <person name="Guiguen Y."/>
        </authorList>
    </citation>
    <scope>NUCLEOTIDE SEQUENCE [LARGE SCALE GENOMIC DNA]</scope>
    <source>
        <strain evidence="2">Hh-F2</strain>
        <tissue evidence="2">Blood</tissue>
    </source>
</reference>
<dbReference type="Pfam" id="PF06294">
    <property type="entry name" value="CH_2"/>
    <property type="match status" value="1"/>
</dbReference>
<keyword evidence="3" id="KW-1185">Reference proteome</keyword>
<name>A0ABR1A7T0_HUSHU</name>
<protein>
    <submittedName>
        <fullName evidence="2">Spermatogenesis-associated protein 4 isoform X1</fullName>
    </submittedName>
</protein>
<dbReference type="InterPro" id="IPR036872">
    <property type="entry name" value="CH_dom_sf"/>
</dbReference>
<dbReference type="EMBL" id="JAHFZB010000002">
    <property type="protein sequence ID" value="KAK6493143.1"/>
    <property type="molecule type" value="Genomic_DNA"/>
</dbReference>
<feature type="domain" description="CH-like" evidence="1">
    <location>
        <begin position="16"/>
        <end position="111"/>
    </location>
</feature>
<dbReference type="PANTHER" id="PTHR12509:SF8">
    <property type="entry name" value="SPERMATOGENESIS-ASSOCIATED PROTEIN 4"/>
    <property type="match status" value="1"/>
</dbReference>
<evidence type="ECO:0000259" key="1">
    <source>
        <dbReference type="Pfam" id="PF06294"/>
    </source>
</evidence>
<comment type="caution">
    <text evidence="2">The sequence shown here is derived from an EMBL/GenBank/DDBJ whole genome shotgun (WGS) entry which is preliminary data.</text>
</comment>
<organism evidence="2 3">
    <name type="scientific">Huso huso</name>
    <name type="common">Beluga</name>
    <name type="synonym">Acipenser huso</name>
    <dbReference type="NCBI Taxonomy" id="61971"/>
    <lineage>
        <taxon>Eukaryota</taxon>
        <taxon>Metazoa</taxon>
        <taxon>Chordata</taxon>
        <taxon>Craniata</taxon>
        <taxon>Vertebrata</taxon>
        <taxon>Euteleostomi</taxon>
        <taxon>Actinopterygii</taxon>
        <taxon>Chondrostei</taxon>
        <taxon>Acipenseriformes</taxon>
        <taxon>Acipenseridae</taxon>
        <taxon>Huso</taxon>
    </lineage>
</organism>
<accession>A0ABR1A7T0</accession>
<evidence type="ECO:0000313" key="2">
    <source>
        <dbReference type="EMBL" id="KAK6493143.1"/>
    </source>
</evidence>
<proteinExistence type="predicted"/>
<dbReference type="InterPro" id="IPR010441">
    <property type="entry name" value="CH_2"/>
</dbReference>